<accession>A0A2I2G727</accession>
<dbReference type="GO" id="GO:0006139">
    <property type="term" value="P:nucleobase-containing compound metabolic process"/>
    <property type="evidence" value="ECO:0007669"/>
    <property type="project" value="InterPro"/>
</dbReference>
<dbReference type="GO" id="GO:0003676">
    <property type="term" value="F:nucleic acid binding"/>
    <property type="evidence" value="ECO:0007669"/>
    <property type="project" value="InterPro"/>
</dbReference>
<dbReference type="RefSeq" id="XP_024703988.1">
    <property type="nucleotide sequence ID" value="XM_024844174.1"/>
</dbReference>
<dbReference type="SMART" id="SM00474">
    <property type="entry name" value="35EXOc"/>
    <property type="match status" value="1"/>
</dbReference>
<gene>
    <name evidence="2" type="ORF">P170DRAFT_356750</name>
</gene>
<dbReference type="GO" id="GO:0008408">
    <property type="term" value="F:3'-5' exonuclease activity"/>
    <property type="evidence" value="ECO:0007669"/>
    <property type="project" value="InterPro"/>
</dbReference>
<dbReference type="Gene3D" id="3.30.420.10">
    <property type="entry name" value="Ribonuclease H-like superfamily/Ribonuclease H"/>
    <property type="match status" value="1"/>
</dbReference>
<reference evidence="2 3" key="1">
    <citation type="submission" date="2016-12" db="EMBL/GenBank/DDBJ databases">
        <title>The genomes of Aspergillus section Nigri reveals drivers in fungal speciation.</title>
        <authorList>
            <consortium name="DOE Joint Genome Institute"/>
            <person name="Vesth T.C."/>
            <person name="Nybo J."/>
            <person name="Theobald S."/>
            <person name="Brandl J."/>
            <person name="Frisvad J.C."/>
            <person name="Nielsen K.F."/>
            <person name="Lyhne E.K."/>
            <person name="Kogle M.E."/>
            <person name="Kuo A."/>
            <person name="Riley R."/>
            <person name="Clum A."/>
            <person name="Nolan M."/>
            <person name="Lipzen A."/>
            <person name="Salamov A."/>
            <person name="Henrissat B."/>
            <person name="Wiebenga A."/>
            <person name="De Vries R.P."/>
            <person name="Grigoriev I.V."/>
            <person name="Mortensen U.H."/>
            <person name="Andersen M.R."/>
            <person name="Baker S.E."/>
        </authorList>
    </citation>
    <scope>NUCLEOTIDE SEQUENCE [LARGE SCALE GENOMIC DNA]</scope>
    <source>
        <strain evidence="2 3">IBT 23096</strain>
    </source>
</reference>
<comment type="caution">
    <text evidence="2">The sequence shown here is derived from an EMBL/GenBank/DDBJ whole genome shotgun (WGS) entry which is preliminary data.</text>
</comment>
<dbReference type="OrthoDB" id="26838at2759"/>
<dbReference type="EMBL" id="MSFO01000004">
    <property type="protein sequence ID" value="PLB48686.1"/>
    <property type="molecule type" value="Genomic_DNA"/>
</dbReference>
<evidence type="ECO:0000313" key="2">
    <source>
        <dbReference type="EMBL" id="PLB48686.1"/>
    </source>
</evidence>
<dbReference type="AlphaFoldDB" id="A0A2I2G727"/>
<dbReference type="InterPro" id="IPR036397">
    <property type="entry name" value="RNaseH_sf"/>
</dbReference>
<dbReference type="PANTHER" id="PTHR43040:SF1">
    <property type="entry name" value="RIBONUCLEASE D"/>
    <property type="match status" value="1"/>
</dbReference>
<feature type="domain" description="3'-5' exonuclease" evidence="1">
    <location>
        <begin position="27"/>
        <end position="228"/>
    </location>
</feature>
<protein>
    <recommendedName>
        <fullName evidence="1">3'-5' exonuclease domain-containing protein</fullName>
    </recommendedName>
</protein>
<dbReference type="InterPro" id="IPR012337">
    <property type="entry name" value="RNaseH-like_sf"/>
</dbReference>
<dbReference type="VEuPathDB" id="FungiDB:P170DRAFT_356750"/>
<evidence type="ECO:0000259" key="1">
    <source>
        <dbReference type="SMART" id="SM00474"/>
    </source>
</evidence>
<dbReference type="InterPro" id="IPR002562">
    <property type="entry name" value="3'-5'_exonuclease_dom"/>
</dbReference>
<sequence>MAAEPDLEALTVSFEKATIQENSAVFVDTKKDVADLVGVLEKLPVSPPSLYVDLEGANLSRHGSVSVIQMFVLPLNKTYVIDVHKLKQKAFTQASLTGCTLKEILESSSIPKVFFDVRSDSDALYGHFGIKLAGIQDLQLMELATRSFSKKLVHGLAKCIERDVPMTDSEKNSWKVGKEKGRKLFSPAQGGSFEVWNDRPLSGEIMQYCVQDVQFLARLWLEYSRRLTSLWAPKVEAEVRQRIVDSQSTDFIEKGMCRTLGPAGWA</sequence>
<dbReference type="STRING" id="1392250.A0A2I2G727"/>
<dbReference type="SUPFAM" id="SSF53098">
    <property type="entry name" value="Ribonuclease H-like"/>
    <property type="match status" value="1"/>
</dbReference>
<dbReference type="GeneID" id="36551874"/>
<dbReference type="Pfam" id="PF01612">
    <property type="entry name" value="DNA_pol_A_exo1"/>
    <property type="match status" value="1"/>
</dbReference>
<dbReference type="Proteomes" id="UP000234275">
    <property type="component" value="Unassembled WGS sequence"/>
</dbReference>
<proteinExistence type="predicted"/>
<dbReference type="PANTHER" id="PTHR43040">
    <property type="entry name" value="RIBONUCLEASE D"/>
    <property type="match status" value="1"/>
</dbReference>
<name>A0A2I2G727_9EURO</name>
<organism evidence="2 3">
    <name type="scientific">Aspergillus steynii IBT 23096</name>
    <dbReference type="NCBI Taxonomy" id="1392250"/>
    <lineage>
        <taxon>Eukaryota</taxon>
        <taxon>Fungi</taxon>
        <taxon>Dikarya</taxon>
        <taxon>Ascomycota</taxon>
        <taxon>Pezizomycotina</taxon>
        <taxon>Eurotiomycetes</taxon>
        <taxon>Eurotiomycetidae</taxon>
        <taxon>Eurotiales</taxon>
        <taxon>Aspergillaceae</taxon>
        <taxon>Aspergillus</taxon>
        <taxon>Aspergillus subgen. Circumdati</taxon>
    </lineage>
</organism>
<keyword evidence="3" id="KW-1185">Reference proteome</keyword>
<evidence type="ECO:0000313" key="3">
    <source>
        <dbReference type="Proteomes" id="UP000234275"/>
    </source>
</evidence>